<dbReference type="NCBIfam" id="NF011202">
    <property type="entry name" value="PRK14608.1"/>
    <property type="match status" value="1"/>
</dbReference>
<gene>
    <name evidence="9 12" type="primary">ispE</name>
    <name evidence="12" type="ORF">QE109_13780</name>
</gene>
<keyword evidence="13" id="KW-1185">Reference proteome</keyword>
<name>A0ABT6NFL2_9FIRM</name>
<dbReference type="NCBIfam" id="TIGR00154">
    <property type="entry name" value="ispE"/>
    <property type="match status" value="1"/>
</dbReference>
<evidence type="ECO:0000256" key="9">
    <source>
        <dbReference type="HAMAP-Rule" id="MF_00061"/>
    </source>
</evidence>
<keyword evidence="5 9" id="KW-0547">Nucleotide-binding</keyword>
<dbReference type="Gene3D" id="3.30.70.890">
    <property type="entry name" value="GHMP kinase, C-terminal domain"/>
    <property type="match status" value="1"/>
</dbReference>
<dbReference type="HAMAP" id="MF_00061">
    <property type="entry name" value="IspE"/>
    <property type="match status" value="1"/>
</dbReference>
<keyword evidence="6 9" id="KW-0418">Kinase</keyword>
<evidence type="ECO:0000256" key="6">
    <source>
        <dbReference type="ARBA" id="ARBA00022777"/>
    </source>
</evidence>
<dbReference type="EC" id="2.7.1.148" evidence="2 9"/>
<dbReference type="PANTHER" id="PTHR43527:SF2">
    <property type="entry name" value="4-DIPHOSPHOCYTIDYL-2-C-METHYL-D-ERYTHRITOL KINASE, CHLOROPLASTIC"/>
    <property type="match status" value="1"/>
</dbReference>
<evidence type="ECO:0000256" key="7">
    <source>
        <dbReference type="ARBA" id="ARBA00022840"/>
    </source>
</evidence>
<dbReference type="SUPFAM" id="SSF54211">
    <property type="entry name" value="Ribosomal protein S5 domain 2-like"/>
    <property type="match status" value="1"/>
</dbReference>
<proteinExistence type="inferred from homology"/>
<organism evidence="12 13">
    <name type="scientific">Fusibacter bizertensis</name>
    <dbReference type="NCBI Taxonomy" id="1488331"/>
    <lineage>
        <taxon>Bacteria</taxon>
        <taxon>Bacillati</taxon>
        <taxon>Bacillota</taxon>
        <taxon>Clostridia</taxon>
        <taxon>Eubacteriales</taxon>
        <taxon>Eubacteriales Family XII. Incertae Sedis</taxon>
        <taxon>Fusibacter</taxon>
    </lineage>
</organism>
<comment type="similarity">
    <text evidence="1 9">Belongs to the GHMP kinase family. IspE subfamily.</text>
</comment>
<dbReference type="InterPro" id="IPR036554">
    <property type="entry name" value="GHMP_kinase_C_sf"/>
</dbReference>
<dbReference type="PANTHER" id="PTHR43527">
    <property type="entry name" value="4-DIPHOSPHOCYTIDYL-2-C-METHYL-D-ERYTHRITOL KINASE, CHLOROPLASTIC"/>
    <property type="match status" value="1"/>
</dbReference>
<protein>
    <recommendedName>
        <fullName evidence="3 9">4-diphosphocytidyl-2-C-methyl-D-erythritol kinase</fullName>
        <shortName evidence="9">CMK</shortName>
        <ecNumber evidence="2 9">2.7.1.148</ecNumber>
    </recommendedName>
    <alternativeName>
        <fullName evidence="8 9">4-(cytidine-5'-diphospho)-2-C-methyl-D-erythritol kinase</fullName>
    </alternativeName>
</protein>
<evidence type="ECO:0000256" key="5">
    <source>
        <dbReference type="ARBA" id="ARBA00022741"/>
    </source>
</evidence>
<feature type="domain" description="GHMP kinase C-terminal" evidence="11">
    <location>
        <begin position="209"/>
        <end position="285"/>
    </location>
</feature>
<feature type="active site" evidence="9">
    <location>
        <position position="146"/>
    </location>
</feature>
<dbReference type="InterPro" id="IPR014721">
    <property type="entry name" value="Ribsml_uS5_D2-typ_fold_subgr"/>
</dbReference>
<dbReference type="PIRSF" id="PIRSF010376">
    <property type="entry name" value="IspE"/>
    <property type="match status" value="1"/>
</dbReference>
<dbReference type="Pfam" id="PF08544">
    <property type="entry name" value="GHMP_kinases_C"/>
    <property type="match status" value="1"/>
</dbReference>
<sequence length="295" mass="32718">MTTDTEVEHNTTIKLKARAKINLTLDVLSRRENGYHDVEMLMQQINLYDNVTVTKNSTGEINLTCSDPFLPVDEKNIAYQAVKIMKELYQLEEGFDLHIDKQIPVAAGLAGGSTDAAAVIMAINQLCKLDLPVERLQEIGFKLGADVPFCFLEGCALAKGLGEILKPIRGFEHAWMVLVKPSFGVSTKDVYGGLDLDAIKHRPETSKMIKALEEQNKHVILSGLCNVLETVTLNLYPKVSEIKEKLNSYGAEGVLMSGSGPSVFGFFSSYERAKKAHKKLKKQYPQSYVVSTYNL</sequence>
<comment type="pathway">
    <text evidence="9">Isoprenoid biosynthesis; isopentenyl diphosphate biosynthesis via DXP pathway; isopentenyl diphosphate from 1-deoxy-D-xylulose 5-phosphate: step 3/6.</text>
</comment>
<evidence type="ECO:0000256" key="2">
    <source>
        <dbReference type="ARBA" id="ARBA00012052"/>
    </source>
</evidence>
<evidence type="ECO:0000313" key="12">
    <source>
        <dbReference type="EMBL" id="MDH8679222.1"/>
    </source>
</evidence>
<comment type="catalytic activity">
    <reaction evidence="9">
        <text>4-CDP-2-C-methyl-D-erythritol + ATP = 4-CDP-2-C-methyl-D-erythritol 2-phosphate + ADP + H(+)</text>
        <dbReference type="Rhea" id="RHEA:18437"/>
        <dbReference type="ChEBI" id="CHEBI:15378"/>
        <dbReference type="ChEBI" id="CHEBI:30616"/>
        <dbReference type="ChEBI" id="CHEBI:57823"/>
        <dbReference type="ChEBI" id="CHEBI:57919"/>
        <dbReference type="ChEBI" id="CHEBI:456216"/>
        <dbReference type="EC" id="2.7.1.148"/>
    </reaction>
</comment>
<dbReference type="GO" id="GO:0050515">
    <property type="term" value="F:4-(cytidine 5'-diphospho)-2-C-methyl-D-erythritol kinase activity"/>
    <property type="evidence" value="ECO:0007669"/>
    <property type="project" value="UniProtKB-EC"/>
</dbReference>
<accession>A0ABT6NFL2</accession>
<evidence type="ECO:0000256" key="4">
    <source>
        <dbReference type="ARBA" id="ARBA00022679"/>
    </source>
</evidence>
<dbReference type="SUPFAM" id="SSF55060">
    <property type="entry name" value="GHMP Kinase, C-terminal domain"/>
    <property type="match status" value="1"/>
</dbReference>
<evidence type="ECO:0000313" key="13">
    <source>
        <dbReference type="Proteomes" id="UP001158045"/>
    </source>
</evidence>
<dbReference type="EMBL" id="JARYZI010000010">
    <property type="protein sequence ID" value="MDH8679222.1"/>
    <property type="molecule type" value="Genomic_DNA"/>
</dbReference>
<dbReference type="InterPro" id="IPR004424">
    <property type="entry name" value="IspE"/>
</dbReference>
<dbReference type="Gene3D" id="3.30.230.10">
    <property type="match status" value="1"/>
</dbReference>
<evidence type="ECO:0000256" key="1">
    <source>
        <dbReference type="ARBA" id="ARBA00009684"/>
    </source>
</evidence>
<evidence type="ECO:0000256" key="3">
    <source>
        <dbReference type="ARBA" id="ARBA00017473"/>
    </source>
</evidence>
<keyword evidence="9" id="KW-0414">Isoprene biosynthesis</keyword>
<feature type="binding site" evidence="9">
    <location>
        <begin position="104"/>
        <end position="114"/>
    </location>
    <ligand>
        <name>ATP</name>
        <dbReference type="ChEBI" id="CHEBI:30616"/>
    </ligand>
</feature>
<dbReference type="InterPro" id="IPR020568">
    <property type="entry name" value="Ribosomal_Su5_D2-typ_SF"/>
</dbReference>
<dbReference type="RefSeq" id="WP_281095115.1">
    <property type="nucleotide sequence ID" value="NZ_JARYZI010000010.1"/>
</dbReference>
<evidence type="ECO:0000259" key="10">
    <source>
        <dbReference type="Pfam" id="PF00288"/>
    </source>
</evidence>
<evidence type="ECO:0000256" key="8">
    <source>
        <dbReference type="ARBA" id="ARBA00032554"/>
    </source>
</evidence>
<dbReference type="Pfam" id="PF00288">
    <property type="entry name" value="GHMP_kinases_N"/>
    <property type="match status" value="1"/>
</dbReference>
<dbReference type="InterPro" id="IPR006204">
    <property type="entry name" value="GHMP_kinase_N_dom"/>
</dbReference>
<feature type="domain" description="GHMP kinase N-terminal" evidence="10">
    <location>
        <begin position="76"/>
        <end position="154"/>
    </location>
</feature>
<dbReference type="Proteomes" id="UP001158045">
    <property type="component" value="Unassembled WGS sequence"/>
</dbReference>
<feature type="active site" evidence="9">
    <location>
        <position position="20"/>
    </location>
</feature>
<reference evidence="12 13" key="1">
    <citation type="submission" date="2023-04" db="EMBL/GenBank/DDBJ databases">
        <title>Fusibacter bizertensis strain WBS, isolated from littoral bottom sediments of the Arctic seas - biochemical and genomic analysis.</title>
        <authorList>
            <person name="Brioukhanov A.L."/>
        </authorList>
    </citation>
    <scope>NUCLEOTIDE SEQUENCE [LARGE SCALE GENOMIC DNA]</scope>
    <source>
        <strain evidence="12 13">WBS</strain>
    </source>
</reference>
<comment type="function">
    <text evidence="9">Catalyzes the phosphorylation of the position 2 hydroxy group of 4-diphosphocytidyl-2C-methyl-D-erythritol.</text>
</comment>
<evidence type="ECO:0000259" key="11">
    <source>
        <dbReference type="Pfam" id="PF08544"/>
    </source>
</evidence>
<keyword evidence="7 9" id="KW-0067">ATP-binding</keyword>
<dbReference type="InterPro" id="IPR013750">
    <property type="entry name" value="GHMP_kinase_C_dom"/>
</dbReference>
<keyword evidence="4 9" id="KW-0808">Transferase</keyword>
<comment type="caution">
    <text evidence="12">The sequence shown here is derived from an EMBL/GenBank/DDBJ whole genome shotgun (WGS) entry which is preliminary data.</text>
</comment>